<sequence>MKKHNAMTARKTLSTLMMSAVLSLAMSPVAAALEPGDVTLQFANGQDTISGTLTDYKDGKFFMQASIGLVVIPTDGVTCVGDPCPESTRPAVSTLVVLTSKDGSVSLSGQLVDVTADEYLIVTAVGDQRISRALVNCAGESCPAGSHSADQDMFVELTNGQMKLSGDLLEYDGDTFFVNDRLLGNIRVNARGVDCVGAGCPK</sequence>
<dbReference type="AlphaFoldDB" id="A0A1I3ISQ8"/>
<dbReference type="Proteomes" id="UP000199110">
    <property type="component" value="Unassembled WGS sequence"/>
</dbReference>
<evidence type="ECO:0000313" key="3">
    <source>
        <dbReference type="Proteomes" id="UP000199110"/>
    </source>
</evidence>
<keyword evidence="1" id="KW-0732">Signal</keyword>
<feature type="signal peptide" evidence="1">
    <location>
        <begin position="1"/>
        <end position="31"/>
    </location>
</feature>
<evidence type="ECO:0000313" key="2">
    <source>
        <dbReference type="EMBL" id="SFI51004.1"/>
    </source>
</evidence>
<name>A0A1I3ISQ8_9RHOB</name>
<reference evidence="2 3" key="1">
    <citation type="submission" date="2016-10" db="EMBL/GenBank/DDBJ databases">
        <authorList>
            <person name="de Groot N.N."/>
        </authorList>
    </citation>
    <scope>NUCLEOTIDE SEQUENCE [LARGE SCALE GENOMIC DNA]</scope>
    <source>
        <strain evidence="2 3">DSM 19073</strain>
    </source>
</reference>
<proteinExistence type="predicted"/>
<evidence type="ECO:0000256" key="1">
    <source>
        <dbReference type="SAM" id="SignalP"/>
    </source>
</evidence>
<dbReference type="EMBL" id="FORA01000001">
    <property type="protein sequence ID" value="SFI51004.1"/>
    <property type="molecule type" value="Genomic_DNA"/>
</dbReference>
<keyword evidence="3" id="KW-1185">Reference proteome</keyword>
<dbReference type="OrthoDB" id="7861959at2"/>
<gene>
    <name evidence="2" type="ORF">SAMN04488095_1085</name>
</gene>
<dbReference type="RefSeq" id="WP_092777824.1">
    <property type="nucleotide sequence ID" value="NZ_FORA01000001.1"/>
</dbReference>
<protein>
    <submittedName>
        <fullName evidence="2">Uncharacterized protein</fullName>
    </submittedName>
</protein>
<organism evidence="2 3">
    <name type="scientific">Jannaschia pohangensis</name>
    <dbReference type="NCBI Taxonomy" id="390807"/>
    <lineage>
        <taxon>Bacteria</taxon>
        <taxon>Pseudomonadati</taxon>
        <taxon>Pseudomonadota</taxon>
        <taxon>Alphaproteobacteria</taxon>
        <taxon>Rhodobacterales</taxon>
        <taxon>Roseobacteraceae</taxon>
        <taxon>Jannaschia</taxon>
    </lineage>
</organism>
<feature type="chain" id="PRO_5011618421" evidence="1">
    <location>
        <begin position="32"/>
        <end position="202"/>
    </location>
</feature>
<accession>A0A1I3ISQ8</accession>